<feature type="transmembrane region" description="Helical" evidence="7">
    <location>
        <begin position="695"/>
        <end position="713"/>
    </location>
</feature>
<dbReference type="Pfam" id="PF10369">
    <property type="entry name" value="ALS_ss_C"/>
    <property type="match status" value="1"/>
</dbReference>
<dbReference type="Proteomes" id="UP000192596">
    <property type="component" value="Unassembled WGS sequence"/>
</dbReference>
<evidence type="ECO:0000256" key="7">
    <source>
        <dbReference type="SAM" id="Phobius"/>
    </source>
</evidence>
<feature type="transmembrane region" description="Helical" evidence="7">
    <location>
        <begin position="441"/>
        <end position="464"/>
    </location>
</feature>
<feature type="transmembrane region" description="Helical" evidence="7">
    <location>
        <begin position="476"/>
        <end position="495"/>
    </location>
</feature>
<accession>A0A1V8SVW2</accession>
<evidence type="ECO:0000313" key="9">
    <source>
        <dbReference type="EMBL" id="OQO03022.1"/>
    </source>
</evidence>
<feature type="transmembrane region" description="Helical" evidence="7">
    <location>
        <begin position="550"/>
        <end position="567"/>
    </location>
</feature>
<dbReference type="GO" id="GO:0042645">
    <property type="term" value="C:mitochondrial nucleoid"/>
    <property type="evidence" value="ECO:0007669"/>
    <property type="project" value="TreeGrafter"/>
</dbReference>
<feature type="transmembrane region" description="Helical" evidence="7">
    <location>
        <begin position="725"/>
        <end position="744"/>
    </location>
</feature>
<dbReference type="InterPro" id="IPR045865">
    <property type="entry name" value="ACT-like_dom_sf"/>
</dbReference>
<keyword evidence="10" id="KW-1185">Reference proteome</keyword>
<comment type="pathway">
    <text evidence="2">Amino-acid biosynthesis; L-isoleucine biosynthesis; L-isoleucine from 2-oxobutanoate: step 1/4.</text>
</comment>
<evidence type="ECO:0000256" key="6">
    <source>
        <dbReference type="ARBA" id="ARBA00023304"/>
    </source>
</evidence>
<dbReference type="Gene3D" id="1.20.1250.20">
    <property type="entry name" value="MFS general substrate transporter like domains"/>
    <property type="match status" value="2"/>
</dbReference>
<feature type="transmembrane region" description="Helical" evidence="7">
    <location>
        <begin position="416"/>
        <end position="435"/>
    </location>
</feature>
<dbReference type="PANTHER" id="PTHR31242">
    <property type="entry name" value="ACETOLACTATE SYNTHASE SMALL SUBUNIT, MITOCHONDRIAL"/>
    <property type="match status" value="1"/>
</dbReference>
<dbReference type="Gene3D" id="3.30.70.260">
    <property type="match status" value="1"/>
</dbReference>
<organism evidence="9 10">
    <name type="scientific">Cryoendolithus antarcticus</name>
    <dbReference type="NCBI Taxonomy" id="1507870"/>
    <lineage>
        <taxon>Eukaryota</taxon>
        <taxon>Fungi</taxon>
        <taxon>Dikarya</taxon>
        <taxon>Ascomycota</taxon>
        <taxon>Pezizomycotina</taxon>
        <taxon>Dothideomycetes</taxon>
        <taxon>Dothideomycetidae</taxon>
        <taxon>Cladosporiales</taxon>
        <taxon>Cladosporiaceae</taxon>
        <taxon>Cryoendolithus</taxon>
    </lineage>
</organism>
<proteinExistence type="inferred from homology"/>
<dbReference type="GO" id="GO:0022857">
    <property type="term" value="F:transmembrane transporter activity"/>
    <property type="evidence" value="ECO:0007669"/>
    <property type="project" value="InterPro"/>
</dbReference>
<dbReference type="UniPathway" id="UPA00049">
    <property type="reaction ID" value="UER00059"/>
</dbReference>
<dbReference type="InterPro" id="IPR053050">
    <property type="entry name" value="ALS_regulatory_subunit"/>
</dbReference>
<dbReference type="PROSITE" id="PS51671">
    <property type="entry name" value="ACT"/>
    <property type="match status" value="1"/>
</dbReference>
<dbReference type="CDD" id="cd04878">
    <property type="entry name" value="ACT_AHAS"/>
    <property type="match status" value="1"/>
</dbReference>
<comment type="caution">
    <text evidence="9">The sequence shown here is derived from an EMBL/GenBank/DDBJ whole genome shotgun (WGS) entry which is preliminary data.</text>
</comment>
<comment type="subcellular location">
    <subcellularLocation>
        <location evidence="1">Membrane</location>
        <topology evidence="1">Multi-pass membrane protein</topology>
    </subcellularLocation>
</comment>
<feature type="transmembrane region" description="Helical" evidence="7">
    <location>
        <begin position="642"/>
        <end position="659"/>
    </location>
</feature>
<evidence type="ECO:0000256" key="3">
    <source>
        <dbReference type="ARBA" id="ARBA00005025"/>
    </source>
</evidence>
<evidence type="ECO:0000256" key="1">
    <source>
        <dbReference type="ARBA" id="ARBA00004141"/>
    </source>
</evidence>
<dbReference type="SUPFAM" id="SSF103473">
    <property type="entry name" value="MFS general substrate transporter"/>
    <property type="match status" value="1"/>
</dbReference>
<dbReference type="OrthoDB" id="2013116at2759"/>
<feature type="domain" description="ACT" evidence="8">
    <location>
        <begin position="87"/>
        <end position="164"/>
    </location>
</feature>
<dbReference type="InterPro" id="IPR011701">
    <property type="entry name" value="MFS"/>
</dbReference>
<dbReference type="InterPro" id="IPR036259">
    <property type="entry name" value="MFS_trans_sf"/>
</dbReference>
<dbReference type="InterPro" id="IPR004789">
    <property type="entry name" value="Acetalactate_synth_ssu"/>
</dbReference>
<reference evidence="10" key="1">
    <citation type="submission" date="2017-03" db="EMBL/GenBank/DDBJ databases">
        <title>Genomes of endolithic fungi from Antarctica.</title>
        <authorList>
            <person name="Coleine C."/>
            <person name="Masonjones S."/>
            <person name="Stajich J.E."/>
        </authorList>
    </citation>
    <scope>NUCLEOTIDE SEQUENCE [LARGE SCALE GENOMIC DNA]</scope>
    <source>
        <strain evidence="10">CCFEE 5527</strain>
    </source>
</reference>
<dbReference type="AlphaFoldDB" id="A0A1V8SVW2"/>
<dbReference type="STRING" id="1507870.A0A1V8SVW2"/>
<keyword evidence="7" id="KW-0812">Transmembrane</keyword>
<feature type="transmembrane region" description="Helical" evidence="7">
    <location>
        <begin position="382"/>
        <end position="404"/>
    </location>
</feature>
<dbReference type="GO" id="GO:0005948">
    <property type="term" value="C:acetolactate synthase complex"/>
    <property type="evidence" value="ECO:0007669"/>
    <property type="project" value="TreeGrafter"/>
</dbReference>
<dbReference type="Pfam" id="PF07690">
    <property type="entry name" value="MFS_1"/>
    <property type="match status" value="1"/>
</dbReference>
<dbReference type="Gene3D" id="3.30.70.1150">
    <property type="entry name" value="ACT-like. Chain A, domain 2"/>
    <property type="match status" value="1"/>
</dbReference>
<dbReference type="SUPFAM" id="SSF55021">
    <property type="entry name" value="ACT-like"/>
    <property type="match status" value="2"/>
</dbReference>
<dbReference type="InterPro" id="IPR027271">
    <property type="entry name" value="Acetolactate_synth/TF_NikR_C"/>
</dbReference>
<dbReference type="InterPro" id="IPR054480">
    <property type="entry name" value="AHAS_small-like_ACT"/>
</dbReference>
<dbReference type="GO" id="GO:0009097">
    <property type="term" value="P:isoleucine biosynthetic process"/>
    <property type="evidence" value="ECO:0007669"/>
    <property type="project" value="UniProtKB-UniPathway"/>
</dbReference>
<keyword evidence="7" id="KW-0472">Membrane</keyword>
<name>A0A1V8SVW2_9PEZI</name>
<dbReference type="GO" id="GO:1990610">
    <property type="term" value="F:acetolactate synthase regulator activity"/>
    <property type="evidence" value="ECO:0007669"/>
    <property type="project" value="InterPro"/>
</dbReference>
<evidence type="ECO:0000256" key="4">
    <source>
        <dbReference type="ARBA" id="ARBA00006341"/>
    </source>
</evidence>
<dbReference type="GO" id="GO:0016020">
    <property type="term" value="C:membrane"/>
    <property type="evidence" value="ECO:0007669"/>
    <property type="project" value="UniProtKB-SubCell"/>
</dbReference>
<dbReference type="InterPro" id="IPR019455">
    <property type="entry name" value="Acetolactate_synth_ssu_C"/>
</dbReference>
<comment type="similarity">
    <text evidence="4">Belongs to the acetolactate synthase small subunit family.</text>
</comment>
<keyword evidence="5" id="KW-0028">Amino-acid biosynthesis</keyword>
<evidence type="ECO:0000313" key="10">
    <source>
        <dbReference type="Proteomes" id="UP000192596"/>
    </source>
</evidence>
<keyword evidence="7" id="KW-1133">Transmembrane helix</keyword>
<protein>
    <recommendedName>
        <fullName evidence="8">ACT domain-containing protein</fullName>
    </recommendedName>
</protein>
<evidence type="ECO:0000256" key="5">
    <source>
        <dbReference type="ARBA" id="ARBA00022605"/>
    </source>
</evidence>
<comment type="pathway">
    <text evidence="3">Amino-acid biosynthesis; L-valine biosynthesis; L-valine from pyruvate: step 1/4.</text>
</comment>
<sequence length="875" mass="95553">MASKRALRALRSLQCEPTPFRTAPRAQFQHVRPSSSSTSAMAYKALQRRISPLPAAATTSAVSPAAAVSSILYETPLPSSAPPKRHVLNCLVQNEPGVLSRVSGILAARGFNIDSLVVCSTEVADLSRMTIVLQGQDGVVEQARRQLEDLVPVWAVLDYTAAPLVQRELLLAKISILGPEYFEELLAHHREMTDIEPNPDLTPEELAEQQAQHVEPLDYHPRNLAPSEALRMKNQHLETITHLTHQFGGKVLDISTNNCIVEVSAKPTRIDSFMKLIAPFGILESARTGLMALPRSPLHGPNDVGEKDAEDIVDQSHLPPGVGYKWMKEATRCVQPHIAAMEPLEIEGSSVAPQARLSLAMTFGIWQDAYVQHQAVRGPRSVTGIIGTTMNGVMYLSMPFLSTYMEHGKWAERRKAVALAGTCLACASFFLSSWSTEVWHLVVLQGLLAALGNAMLYVPTTLWLDEWFKDSNRATAYGIQFSIKNIVGTSCPFLMQGMLEHLGFRIALRVWAGIALCTSLLGLLLIPSLPPDTRRRPTRVAWSFLRHRTFYIYAIANILFSSGYGLPQTYLPSYASQVVHLSPTLSSLTLVMFNAPGILSCTGFGLLSDRKIVSSSTNTLISAGGSAICVLCFWAIKSNTVPALLIIFSLGYGFFASGYSSTWGGWIKDLEAEAAQNNEAINSGMLYGFMNGARGIGYVAGGLGGVGLLKPVLASDHWALGTKYGGVMVFTGITSALGGWGILWNGCKGMRRRAHGFGTEYLDVCLRRYIPNAGAHYDHPLTSSDPRYAPLHPKNGAAFDRPGYVLARPVFRAHFSILEPYTATRHHGVPTHMALEAESLERVVSIAQAVDFYKPDDGSFFFIESDYPPLGQSRG</sequence>
<gene>
    <name evidence="9" type="ORF">B0A48_11306</name>
</gene>
<dbReference type="PANTHER" id="PTHR31242:SF2">
    <property type="entry name" value="ACETOLACTATE SYNTHASE SMALL SUBUNIT, MITOCHONDRIAL"/>
    <property type="match status" value="1"/>
</dbReference>
<keyword evidence="6" id="KW-0100">Branched-chain amino acid biosynthesis</keyword>
<dbReference type="InterPro" id="IPR039557">
    <property type="entry name" value="AHAS_ACT"/>
</dbReference>
<evidence type="ECO:0000256" key="2">
    <source>
        <dbReference type="ARBA" id="ARBA00004974"/>
    </source>
</evidence>
<evidence type="ECO:0000259" key="8">
    <source>
        <dbReference type="PROSITE" id="PS51671"/>
    </source>
</evidence>
<dbReference type="InParanoid" id="A0A1V8SVW2"/>
<feature type="transmembrane region" description="Helical" evidence="7">
    <location>
        <begin position="587"/>
        <end position="607"/>
    </location>
</feature>
<dbReference type="InterPro" id="IPR002912">
    <property type="entry name" value="ACT_dom"/>
</dbReference>
<dbReference type="UniPathway" id="UPA00047">
    <property type="reaction ID" value="UER00055"/>
</dbReference>
<dbReference type="FunFam" id="3.30.70.260:FF:000001">
    <property type="entry name" value="Acetolactate synthase, small subunit"/>
    <property type="match status" value="1"/>
</dbReference>
<feature type="transmembrane region" description="Helical" evidence="7">
    <location>
        <begin position="507"/>
        <end position="529"/>
    </location>
</feature>
<feature type="transmembrane region" description="Helical" evidence="7">
    <location>
        <begin position="619"/>
        <end position="636"/>
    </location>
</feature>
<dbReference type="EMBL" id="NAJO01000026">
    <property type="protein sequence ID" value="OQO03022.1"/>
    <property type="molecule type" value="Genomic_DNA"/>
</dbReference>
<dbReference type="GO" id="GO:0009099">
    <property type="term" value="P:L-valine biosynthetic process"/>
    <property type="evidence" value="ECO:0007669"/>
    <property type="project" value="UniProtKB-UniPathway"/>
</dbReference>
<dbReference type="NCBIfam" id="TIGR00119">
    <property type="entry name" value="acolac_sm"/>
    <property type="match status" value="1"/>
</dbReference>
<dbReference type="Pfam" id="PF22629">
    <property type="entry name" value="ACT_AHAS_ss"/>
    <property type="match status" value="1"/>
</dbReference>